<dbReference type="InterPro" id="IPR044965">
    <property type="entry name" value="Glyco_hydro_17_plant"/>
</dbReference>
<evidence type="ECO:0000256" key="2">
    <source>
        <dbReference type="ARBA" id="ARBA00022801"/>
    </source>
</evidence>
<evidence type="ECO:0000256" key="1">
    <source>
        <dbReference type="ARBA" id="ARBA00008773"/>
    </source>
</evidence>
<name>A0AAV5E2U5_ELECO</name>
<proteinExistence type="inferred from homology"/>
<dbReference type="AlphaFoldDB" id="A0AAV5E2U5"/>
<reference evidence="6" key="1">
    <citation type="journal article" date="2018" name="DNA Res.">
        <title>Multiple hybrid de novo genome assembly of finger millet, an orphan allotetraploid crop.</title>
        <authorList>
            <person name="Hatakeyama M."/>
            <person name="Aluri S."/>
            <person name="Balachadran M.T."/>
            <person name="Sivarajan S.R."/>
            <person name="Patrignani A."/>
            <person name="Gruter S."/>
            <person name="Poveda L."/>
            <person name="Shimizu-Inatsugi R."/>
            <person name="Baeten J."/>
            <person name="Francoijs K.J."/>
            <person name="Nataraja K.N."/>
            <person name="Reddy Y.A.N."/>
            <person name="Phadnis S."/>
            <person name="Ravikumar R.L."/>
            <person name="Schlapbach R."/>
            <person name="Sreeman S.M."/>
            <person name="Shimizu K.K."/>
        </authorList>
    </citation>
    <scope>NUCLEOTIDE SEQUENCE</scope>
</reference>
<comment type="similarity">
    <text evidence="1 4">Belongs to the glycosyl hydrolase 17 family.</text>
</comment>
<gene>
    <name evidence="6" type="primary">gb03788</name>
    <name evidence="6" type="ORF">PR202_gb03788</name>
</gene>
<dbReference type="Proteomes" id="UP001054889">
    <property type="component" value="Unassembled WGS sequence"/>
</dbReference>
<dbReference type="Gene3D" id="3.20.20.80">
    <property type="entry name" value="Glycosidases"/>
    <property type="match status" value="1"/>
</dbReference>
<keyword evidence="2 5" id="KW-0378">Hydrolase</keyword>
<dbReference type="GO" id="GO:0005975">
    <property type="term" value="P:carbohydrate metabolic process"/>
    <property type="evidence" value="ECO:0007669"/>
    <property type="project" value="InterPro"/>
</dbReference>
<reference evidence="6" key="2">
    <citation type="submission" date="2021-12" db="EMBL/GenBank/DDBJ databases">
        <title>Resequencing data analysis of finger millet.</title>
        <authorList>
            <person name="Hatakeyama M."/>
            <person name="Aluri S."/>
            <person name="Balachadran M.T."/>
            <person name="Sivarajan S.R."/>
            <person name="Poveda L."/>
            <person name="Shimizu-Inatsugi R."/>
            <person name="Schlapbach R."/>
            <person name="Sreeman S.M."/>
            <person name="Shimizu K.K."/>
        </authorList>
    </citation>
    <scope>NUCLEOTIDE SEQUENCE</scope>
</reference>
<dbReference type="Pfam" id="PF00332">
    <property type="entry name" value="Glyco_hydro_17"/>
    <property type="match status" value="1"/>
</dbReference>
<keyword evidence="3 5" id="KW-0326">Glycosidase</keyword>
<evidence type="ECO:0000256" key="3">
    <source>
        <dbReference type="ARBA" id="ARBA00023295"/>
    </source>
</evidence>
<evidence type="ECO:0000313" key="7">
    <source>
        <dbReference type="Proteomes" id="UP001054889"/>
    </source>
</evidence>
<evidence type="ECO:0008006" key="8">
    <source>
        <dbReference type="Google" id="ProtNLM"/>
    </source>
</evidence>
<dbReference type="InterPro" id="IPR000490">
    <property type="entry name" value="Glyco_hydro_17"/>
</dbReference>
<dbReference type="PANTHER" id="PTHR32227">
    <property type="entry name" value="GLUCAN ENDO-1,3-BETA-GLUCOSIDASE BG1-RELATED-RELATED"/>
    <property type="match status" value="1"/>
</dbReference>
<dbReference type="PROSITE" id="PS00587">
    <property type="entry name" value="GLYCOSYL_HYDROL_F17"/>
    <property type="match status" value="1"/>
</dbReference>
<dbReference type="InterPro" id="IPR017853">
    <property type="entry name" value="GH"/>
</dbReference>
<protein>
    <recommendedName>
        <fullName evidence="8">Glucan endo-1,3-beta-D-glucosidase</fullName>
    </recommendedName>
</protein>
<sequence>MQNLEAALAAAGLTGGHIKVSTCVRMDVITNSFPPSMATFAKPYMTNIVLHLATTGAPLLVNVYPYFAYRDNQKDISLNYATFQPGATTVRDTGNGLVYTNLFDAMVDGVYAALEKAKAPSVRVVVSESGWPSASVQNAQAYNQGLINHVCKGTPKKPDEPLEAYLFAMFNENQKPGELTERNFGLFYPSQSPVYPITFK</sequence>
<organism evidence="6 7">
    <name type="scientific">Eleusine coracana subsp. coracana</name>
    <dbReference type="NCBI Taxonomy" id="191504"/>
    <lineage>
        <taxon>Eukaryota</taxon>
        <taxon>Viridiplantae</taxon>
        <taxon>Streptophyta</taxon>
        <taxon>Embryophyta</taxon>
        <taxon>Tracheophyta</taxon>
        <taxon>Spermatophyta</taxon>
        <taxon>Magnoliopsida</taxon>
        <taxon>Liliopsida</taxon>
        <taxon>Poales</taxon>
        <taxon>Poaceae</taxon>
        <taxon>PACMAD clade</taxon>
        <taxon>Chloridoideae</taxon>
        <taxon>Cynodonteae</taxon>
        <taxon>Eleusininae</taxon>
        <taxon>Eleusine</taxon>
    </lineage>
</organism>
<keyword evidence="7" id="KW-1185">Reference proteome</keyword>
<dbReference type="SUPFAM" id="SSF51445">
    <property type="entry name" value="(Trans)glycosidases"/>
    <property type="match status" value="1"/>
</dbReference>
<evidence type="ECO:0000256" key="5">
    <source>
        <dbReference type="RuleBase" id="RU004336"/>
    </source>
</evidence>
<dbReference type="GO" id="GO:0004553">
    <property type="term" value="F:hydrolase activity, hydrolyzing O-glycosyl compounds"/>
    <property type="evidence" value="ECO:0007669"/>
    <property type="project" value="InterPro"/>
</dbReference>
<dbReference type="EMBL" id="BQKI01000073">
    <property type="protein sequence ID" value="GJN16767.1"/>
    <property type="molecule type" value="Genomic_DNA"/>
</dbReference>
<evidence type="ECO:0000256" key="4">
    <source>
        <dbReference type="RuleBase" id="RU004335"/>
    </source>
</evidence>
<comment type="caution">
    <text evidence="6">The sequence shown here is derived from an EMBL/GenBank/DDBJ whole genome shotgun (WGS) entry which is preliminary data.</text>
</comment>
<accession>A0AAV5E2U5</accession>
<evidence type="ECO:0000313" key="6">
    <source>
        <dbReference type="EMBL" id="GJN16767.1"/>
    </source>
</evidence>